<dbReference type="STRING" id="1454201.NMS_1094"/>
<protein>
    <submittedName>
        <fullName evidence="1">Uncharacterized protein</fullName>
    </submittedName>
</protein>
<reference evidence="1 2" key="1">
    <citation type="journal article" date="2014" name="Proc. Natl. Acad. Sci. U.S.A.">
        <title>Functional characterization of flavobacteria rhodopsins reveals a unique class of light-driven chloride pump in bacteria.</title>
        <authorList>
            <person name="Yoshizawa S."/>
            <person name="Kumagai Y."/>
            <person name="Kim H."/>
            <person name="Ogura Y."/>
            <person name="Hayashi T."/>
            <person name="Iwasaki W."/>
            <person name="DeLong E.F."/>
            <person name="Kogure K."/>
        </authorList>
    </citation>
    <scope>NUCLEOTIDE SEQUENCE [LARGE SCALE GENOMIC DNA]</scope>
    <source>
        <strain evidence="1 2">S1-08</strain>
    </source>
</reference>
<keyword evidence="2" id="KW-1185">Reference proteome</keyword>
<organism evidence="1 2">
    <name type="scientific">Nonlabens marinus S1-08</name>
    <dbReference type="NCBI Taxonomy" id="1454201"/>
    <lineage>
        <taxon>Bacteria</taxon>
        <taxon>Pseudomonadati</taxon>
        <taxon>Bacteroidota</taxon>
        <taxon>Flavobacteriia</taxon>
        <taxon>Flavobacteriales</taxon>
        <taxon>Flavobacteriaceae</taxon>
        <taxon>Nonlabens</taxon>
    </lineage>
</organism>
<sequence>MSRRRWSYKLAAFTSFKSQAPNFKLELGIFVFSQASIGVLSIAKMLLNQYRAAVEIWFY</sequence>
<gene>
    <name evidence="1" type="ORF">NMS_1094</name>
</gene>
<name>W8VV37_9FLAO</name>
<accession>W8VV37</accession>
<dbReference type="AlphaFoldDB" id="W8VV37"/>
<dbReference type="KEGG" id="nmf:NMS_1094"/>
<proteinExistence type="predicted"/>
<dbReference type="Proteomes" id="UP000031760">
    <property type="component" value="Chromosome"/>
</dbReference>
<evidence type="ECO:0000313" key="1">
    <source>
        <dbReference type="EMBL" id="BAO55103.1"/>
    </source>
</evidence>
<dbReference type="EMBL" id="AP014548">
    <property type="protein sequence ID" value="BAO55103.1"/>
    <property type="molecule type" value="Genomic_DNA"/>
</dbReference>
<dbReference type="HOGENOM" id="CLU_2955984_0_0_10"/>
<evidence type="ECO:0000313" key="2">
    <source>
        <dbReference type="Proteomes" id="UP000031760"/>
    </source>
</evidence>